<proteinExistence type="predicted"/>
<name>A0A1A9WH50_9MUSC</name>
<dbReference type="EnsemblMetazoa" id="GBRI019538-RA">
    <property type="protein sequence ID" value="GBRI019538-PA"/>
    <property type="gene ID" value="GBRI019538"/>
</dbReference>
<reference evidence="2" key="1">
    <citation type="submission" date="2014-03" db="EMBL/GenBank/DDBJ databases">
        <authorList>
            <person name="Aksoy S."/>
            <person name="Warren W."/>
            <person name="Wilson R.K."/>
        </authorList>
    </citation>
    <scope>NUCLEOTIDE SEQUENCE [LARGE SCALE GENOMIC DNA]</scope>
    <source>
        <strain evidence="2">IAEA</strain>
    </source>
</reference>
<keyword evidence="2" id="KW-1185">Reference proteome</keyword>
<evidence type="ECO:0000313" key="1">
    <source>
        <dbReference type="EnsemblMetazoa" id="GBRI019538-PA"/>
    </source>
</evidence>
<dbReference type="Proteomes" id="UP000091820">
    <property type="component" value="Unassembled WGS sequence"/>
</dbReference>
<sequence>MQNKRKVQNDNNTSLKKTSISVTRPYVHISAGRHSNIFHNEKDLNIFKSLVLLLEGGREREAFRRGAQ</sequence>
<organism evidence="1 2">
    <name type="scientific">Glossina brevipalpis</name>
    <dbReference type="NCBI Taxonomy" id="37001"/>
    <lineage>
        <taxon>Eukaryota</taxon>
        <taxon>Metazoa</taxon>
        <taxon>Ecdysozoa</taxon>
        <taxon>Arthropoda</taxon>
        <taxon>Hexapoda</taxon>
        <taxon>Insecta</taxon>
        <taxon>Pterygota</taxon>
        <taxon>Neoptera</taxon>
        <taxon>Endopterygota</taxon>
        <taxon>Diptera</taxon>
        <taxon>Brachycera</taxon>
        <taxon>Muscomorpha</taxon>
        <taxon>Hippoboscoidea</taxon>
        <taxon>Glossinidae</taxon>
        <taxon>Glossina</taxon>
    </lineage>
</organism>
<reference evidence="1" key="2">
    <citation type="submission" date="2020-05" db="UniProtKB">
        <authorList>
            <consortium name="EnsemblMetazoa"/>
        </authorList>
    </citation>
    <scope>IDENTIFICATION</scope>
    <source>
        <strain evidence="1">IAEA</strain>
    </source>
</reference>
<dbReference type="VEuPathDB" id="VectorBase:GBRI019538"/>
<evidence type="ECO:0000313" key="2">
    <source>
        <dbReference type="Proteomes" id="UP000091820"/>
    </source>
</evidence>
<protein>
    <submittedName>
        <fullName evidence="1">Uncharacterized protein</fullName>
    </submittedName>
</protein>
<accession>A0A1A9WH50</accession>
<dbReference type="AlphaFoldDB" id="A0A1A9WH50"/>